<reference evidence="2 3" key="1">
    <citation type="journal article" date="2021" name="Elife">
        <title>Chloroplast acquisition without the gene transfer in kleptoplastic sea slugs, Plakobranchus ocellatus.</title>
        <authorList>
            <person name="Maeda T."/>
            <person name="Takahashi S."/>
            <person name="Yoshida T."/>
            <person name="Shimamura S."/>
            <person name="Takaki Y."/>
            <person name="Nagai Y."/>
            <person name="Toyoda A."/>
            <person name="Suzuki Y."/>
            <person name="Arimoto A."/>
            <person name="Ishii H."/>
            <person name="Satoh N."/>
            <person name="Nishiyama T."/>
            <person name="Hasebe M."/>
            <person name="Maruyama T."/>
            <person name="Minagawa J."/>
            <person name="Obokata J."/>
            <person name="Shigenobu S."/>
        </authorList>
    </citation>
    <scope>NUCLEOTIDE SEQUENCE [LARGE SCALE GENOMIC DNA]</scope>
</reference>
<protein>
    <submittedName>
        <fullName evidence="2">Uncharacterized protein</fullName>
    </submittedName>
</protein>
<sequence>MLTLSSLRIPFRLRAAANRRCHQQLFLPPCGLMRDAHWVAHRNVGHGTPLSRVPMKTVARDEKGGLLDDTDHRERDQPRLP</sequence>
<dbReference type="EMBL" id="BMAT01011025">
    <property type="protein sequence ID" value="GFR65288.1"/>
    <property type="molecule type" value="Genomic_DNA"/>
</dbReference>
<evidence type="ECO:0000256" key="1">
    <source>
        <dbReference type="SAM" id="MobiDB-lite"/>
    </source>
</evidence>
<proteinExistence type="predicted"/>
<name>A0AAV4EVX6_9GAST</name>
<comment type="caution">
    <text evidence="2">The sequence shown here is derived from an EMBL/GenBank/DDBJ whole genome shotgun (WGS) entry which is preliminary data.</text>
</comment>
<keyword evidence="3" id="KW-1185">Reference proteome</keyword>
<accession>A0AAV4EVX6</accession>
<evidence type="ECO:0000313" key="3">
    <source>
        <dbReference type="Proteomes" id="UP000762676"/>
    </source>
</evidence>
<feature type="compositionally biased region" description="Basic and acidic residues" evidence="1">
    <location>
        <begin position="58"/>
        <end position="81"/>
    </location>
</feature>
<dbReference type="Proteomes" id="UP000762676">
    <property type="component" value="Unassembled WGS sequence"/>
</dbReference>
<organism evidence="2 3">
    <name type="scientific">Elysia marginata</name>
    <dbReference type="NCBI Taxonomy" id="1093978"/>
    <lineage>
        <taxon>Eukaryota</taxon>
        <taxon>Metazoa</taxon>
        <taxon>Spiralia</taxon>
        <taxon>Lophotrochozoa</taxon>
        <taxon>Mollusca</taxon>
        <taxon>Gastropoda</taxon>
        <taxon>Heterobranchia</taxon>
        <taxon>Euthyneura</taxon>
        <taxon>Panpulmonata</taxon>
        <taxon>Sacoglossa</taxon>
        <taxon>Placobranchoidea</taxon>
        <taxon>Plakobranchidae</taxon>
        <taxon>Elysia</taxon>
    </lineage>
</organism>
<evidence type="ECO:0000313" key="2">
    <source>
        <dbReference type="EMBL" id="GFR65288.1"/>
    </source>
</evidence>
<gene>
    <name evidence="2" type="ORF">ElyMa_005528500</name>
</gene>
<feature type="region of interest" description="Disordered" evidence="1">
    <location>
        <begin position="44"/>
        <end position="81"/>
    </location>
</feature>
<dbReference type="AlphaFoldDB" id="A0AAV4EVX6"/>